<dbReference type="AlphaFoldDB" id="A0A2S8F6S1"/>
<keyword evidence="1" id="KW-0472">Membrane</keyword>
<accession>A0A2S8F6S1</accession>
<sequence>MQSEPQASQPALPEDGPLFHVRIPEGQIFGPVPLRQIDQWVIEGRIDDHCDIREAGSGNWKKSFQYYPILELPEEVGAGTPFHNARKRQTQATYCFPHRGGASLLFAVFGLMLVCPIFSIAAWSMAYADLEGIEQERVDPSGRTMLVWAHNLGMIGSIGYAVMFLAFLMVAMLAAFL</sequence>
<feature type="transmembrane region" description="Helical" evidence="1">
    <location>
        <begin position="148"/>
        <end position="176"/>
    </location>
</feature>
<keyword evidence="1" id="KW-0812">Transmembrane</keyword>
<evidence type="ECO:0000313" key="3">
    <source>
        <dbReference type="Proteomes" id="UP000239388"/>
    </source>
</evidence>
<proteinExistence type="predicted"/>
<evidence type="ECO:0008006" key="4">
    <source>
        <dbReference type="Google" id="ProtNLM"/>
    </source>
</evidence>
<gene>
    <name evidence="2" type="ORF">C5Y98_26375</name>
</gene>
<dbReference type="EMBL" id="PUIB01000026">
    <property type="protein sequence ID" value="PQO27857.1"/>
    <property type="molecule type" value="Genomic_DNA"/>
</dbReference>
<organism evidence="2 3">
    <name type="scientific">Blastopirellula marina</name>
    <dbReference type="NCBI Taxonomy" id="124"/>
    <lineage>
        <taxon>Bacteria</taxon>
        <taxon>Pseudomonadati</taxon>
        <taxon>Planctomycetota</taxon>
        <taxon>Planctomycetia</taxon>
        <taxon>Pirellulales</taxon>
        <taxon>Pirellulaceae</taxon>
        <taxon>Blastopirellula</taxon>
    </lineage>
</organism>
<name>A0A2S8F6S1_9BACT</name>
<protein>
    <recommendedName>
        <fullName evidence="4">GYF domain-containing protein</fullName>
    </recommendedName>
</protein>
<keyword evidence="1" id="KW-1133">Transmembrane helix</keyword>
<reference evidence="2 3" key="1">
    <citation type="submission" date="2018-02" db="EMBL/GenBank/DDBJ databases">
        <title>Comparative genomes isolates from brazilian mangrove.</title>
        <authorList>
            <person name="Araujo J.E."/>
            <person name="Taketani R.G."/>
            <person name="Silva M.C.P."/>
            <person name="Loureco M.V."/>
            <person name="Andreote F.D."/>
        </authorList>
    </citation>
    <scope>NUCLEOTIDE SEQUENCE [LARGE SCALE GENOMIC DNA]</scope>
    <source>
        <strain evidence="2 3">NAP PRIS-MGV</strain>
    </source>
</reference>
<comment type="caution">
    <text evidence="2">The sequence shown here is derived from an EMBL/GenBank/DDBJ whole genome shotgun (WGS) entry which is preliminary data.</text>
</comment>
<evidence type="ECO:0000256" key="1">
    <source>
        <dbReference type="SAM" id="Phobius"/>
    </source>
</evidence>
<dbReference type="Proteomes" id="UP000239388">
    <property type="component" value="Unassembled WGS sequence"/>
</dbReference>
<evidence type="ECO:0000313" key="2">
    <source>
        <dbReference type="EMBL" id="PQO27857.1"/>
    </source>
</evidence>
<feature type="transmembrane region" description="Helical" evidence="1">
    <location>
        <begin position="104"/>
        <end position="128"/>
    </location>
</feature>